<dbReference type="PROSITE" id="PS51257">
    <property type="entry name" value="PROKAR_LIPOPROTEIN"/>
    <property type="match status" value="1"/>
</dbReference>
<dbReference type="Proteomes" id="UP000740605">
    <property type="component" value="Unassembled WGS sequence"/>
</dbReference>
<feature type="signal peptide" evidence="2">
    <location>
        <begin position="1"/>
        <end position="23"/>
    </location>
</feature>
<protein>
    <submittedName>
        <fullName evidence="3">Uncharacterized protein</fullName>
    </submittedName>
</protein>
<sequence length="225" mass="21651">MTSPLPRRLLPVTVASGALIALALTGCVAESAQPSPSGSSSSARPTASATAGTTPSGSAPAEPGASPTATPTGDPAACLPGTWTMGQGDLESFYADVNAALSGAGVSFTPQGTATLALGADGAFVWTPALQLDAAVSGTTINVSVAGDITGTYTATADHITTTDQSADGLQISATIDGAETDAGDVVNQVAGAPITDAAYTCAGDTLTLVSDVGGASATAVLHRG</sequence>
<keyword evidence="2" id="KW-0732">Signal</keyword>
<feature type="chain" id="PRO_5047173077" evidence="2">
    <location>
        <begin position="24"/>
        <end position="225"/>
    </location>
</feature>
<accession>A0ABS5XQI7</accession>
<name>A0ABS5XQI7_9MICO</name>
<feature type="region of interest" description="Disordered" evidence="1">
    <location>
        <begin position="31"/>
        <end position="82"/>
    </location>
</feature>
<reference evidence="3 4" key="1">
    <citation type="submission" date="2021-03" db="EMBL/GenBank/DDBJ databases">
        <title>Microbacterium pauli sp. nov., isolated from microfiltered milk.</title>
        <authorList>
            <person name="Bellassi P."/>
            <person name="Fontana A."/>
            <person name="Callegari M.L."/>
            <person name="Lorenzo M."/>
            <person name="Cappa F."/>
        </authorList>
    </citation>
    <scope>NUCLEOTIDE SEQUENCE [LARGE SCALE GENOMIC DNA]</scope>
    <source>
        <strain evidence="3 4">DSM 18909</strain>
    </source>
</reference>
<evidence type="ECO:0000256" key="2">
    <source>
        <dbReference type="SAM" id="SignalP"/>
    </source>
</evidence>
<keyword evidence="4" id="KW-1185">Reference proteome</keyword>
<proteinExistence type="predicted"/>
<dbReference type="EMBL" id="JAFLHG010000001">
    <property type="protein sequence ID" value="MBT8796711.1"/>
    <property type="molecule type" value="Genomic_DNA"/>
</dbReference>
<dbReference type="RefSeq" id="WP_215485958.1">
    <property type="nucleotide sequence ID" value="NZ_BAAAPJ010000001.1"/>
</dbReference>
<evidence type="ECO:0000313" key="3">
    <source>
        <dbReference type="EMBL" id="MBT8796711.1"/>
    </source>
</evidence>
<feature type="compositionally biased region" description="Low complexity" evidence="1">
    <location>
        <begin position="31"/>
        <end position="61"/>
    </location>
</feature>
<gene>
    <name evidence="3" type="ORF">J0P97_01300</name>
</gene>
<evidence type="ECO:0000256" key="1">
    <source>
        <dbReference type="SAM" id="MobiDB-lite"/>
    </source>
</evidence>
<evidence type="ECO:0000313" key="4">
    <source>
        <dbReference type="Proteomes" id="UP000740605"/>
    </source>
</evidence>
<comment type="caution">
    <text evidence="3">The sequence shown here is derived from an EMBL/GenBank/DDBJ whole genome shotgun (WGS) entry which is preliminary data.</text>
</comment>
<organism evidence="3 4">
    <name type="scientific">Microbacterium flavum</name>
    <dbReference type="NCBI Taxonomy" id="415216"/>
    <lineage>
        <taxon>Bacteria</taxon>
        <taxon>Bacillati</taxon>
        <taxon>Actinomycetota</taxon>
        <taxon>Actinomycetes</taxon>
        <taxon>Micrococcales</taxon>
        <taxon>Microbacteriaceae</taxon>
        <taxon>Microbacterium</taxon>
    </lineage>
</organism>